<reference evidence="4" key="1">
    <citation type="submission" date="2025-08" db="UniProtKB">
        <authorList>
            <consortium name="RefSeq"/>
        </authorList>
    </citation>
    <scope>IDENTIFICATION</scope>
    <source>
        <tissue evidence="4">Silk gland</tissue>
    </source>
</reference>
<evidence type="ECO:0000313" key="4">
    <source>
        <dbReference type="RefSeq" id="XP_028040412.1"/>
    </source>
</evidence>
<dbReference type="GeneID" id="114250648"/>
<dbReference type="AlphaFoldDB" id="A0A6J2KHJ7"/>
<gene>
    <name evidence="4" type="primary">LOC114250648</name>
</gene>
<keyword evidence="3" id="KW-1185">Reference proteome</keyword>
<dbReference type="RefSeq" id="XP_028040412.1">
    <property type="nucleotide sequence ID" value="XM_028184611.1"/>
</dbReference>
<dbReference type="Proteomes" id="UP000504629">
    <property type="component" value="Unplaced"/>
</dbReference>
<feature type="chain" id="PRO_5026864965" evidence="2">
    <location>
        <begin position="18"/>
        <end position="273"/>
    </location>
</feature>
<evidence type="ECO:0000313" key="3">
    <source>
        <dbReference type="Proteomes" id="UP000504629"/>
    </source>
</evidence>
<feature type="region of interest" description="Disordered" evidence="1">
    <location>
        <begin position="134"/>
        <end position="155"/>
    </location>
</feature>
<feature type="compositionally biased region" description="Basic and acidic residues" evidence="1">
    <location>
        <begin position="134"/>
        <end position="145"/>
    </location>
</feature>
<organism evidence="3 4">
    <name type="scientific">Bombyx mandarina</name>
    <name type="common">Wild silk moth</name>
    <name type="synonym">Wild silkworm</name>
    <dbReference type="NCBI Taxonomy" id="7092"/>
    <lineage>
        <taxon>Eukaryota</taxon>
        <taxon>Metazoa</taxon>
        <taxon>Ecdysozoa</taxon>
        <taxon>Arthropoda</taxon>
        <taxon>Hexapoda</taxon>
        <taxon>Insecta</taxon>
        <taxon>Pterygota</taxon>
        <taxon>Neoptera</taxon>
        <taxon>Endopterygota</taxon>
        <taxon>Lepidoptera</taxon>
        <taxon>Glossata</taxon>
        <taxon>Ditrysia</taxon>
        <taxon>Bombycoidea</taxon>
        <taxon>Bombycidae</taxon>
        <taxon>Bombycinae</taxon>
        <taxon>Bombyx</taxon>
    </lineage>
</organism>
<feature type="signal peptide" evidence="2">
    <location>
        <begin position="1"/>
        <end position="17"/>
    </location>
</feature>
<sequence>MHVLFVITAFIITCISGNETTTERLSKIIRIVISKPETDSEIVLDDNDGNKISSEVTRIQHETDPNDYDNDAISKSGFDGDYSVEEFAETFKYEPEGAEKIQKKEQFLNDVNNIARSLNVLVNVDKIDVINDSTKKSDSRSDLNNRRSSFGQTKHDHDVNPGVVLFYAPVLYCLTPQGHTRICEKYTNPGIYRSPHFFQKALLSPIKLPLRHHHHEPMLPINRIVLPSLTSKEYRRKLKDHTFDSVYGSNRHSNRICAIGQRNYPNPYDTVQC</sequence>
<keyword evidence="2" id="KW-0732">Signal</keyword>
<accession>A0A6J2KHJ7</accession>
<proteinExistence type="predicted"/>
<protein>
    <submittedName>
        <fullName evidence="4">Uncharacterized protein LOC114250648</fullName>
    </submittedName>
</protein>
<evidence type="ECO:0000256" key="2">
    <source>
        <dbReference type="SAM" id="SignalP"/>
    </source>
</evidence>
<dbReference type="KEGG" id="bman:114250648"/>
<evidence type="ECO:0000256" key="1">
    <source>
        <dbReference type="SAM" id="MobiDB-lite"/>
    </source>
</evidence>
<name>A0A6J2KHJ7_BOMMA</name>